<feature type="signal peptide" evidence="2">
    <location>
        <begin position="1"/>
        <end position="18"/>
    </location>
</feature>
<feature type="domain" description="DUF4124" evidence="3">
    <location>
        <begin position="7"/>
        <end position="54"/>
    </location>
</feature>
<evidence type="ECO:0000256" key="1">
    <source>
        <dbReference type="SAM" id="MobiDB-lite"/>
    </source>
</evidence>
<dbReference type="OrthoDB" id="6366673at2"/>
<evidence type="ECO:0000256" key="2">
    <source>
        <dbReference type="SAM" id="SignalP"/>
    </source>
</evidence>
<dbReference type="AlphaFoldDB" id="A0A0U4P690"/>
<feature type="compositionally biased region" description="Basic and acidic residues" evidence="1">
    <location>
        <begin position="173"/>
        <end position="206"/>
    </location>
</feature>
<protein>
    <submittedName>
        <fullName evidence="4">Penicillin-binding protein</fullName>
    </submittedName>
</protein>
<sequence length="212" mass="23572">MRSLLTLLLLCLLLPAQAAVYSYVDKEGNRVYTDQPPKGVKATPVPLSTPNNLNQQGQPTRKLSPTPTAPVARTPKAAPFRYQMLRILVPEPDATVIDQQGQLIVSLVSEPELQPGHSYRLLVDDREAGVGRSPVFPLDNLDRGTHSLVAEILAADGNVLERTPAQPFHLRRPSLEQKRRAHPCTDKDWGKRPECPLDMKPPEAKKSWLPFL</sequence>
<name>A0A0U4P690_9PSED</name>
<feature type="chain" id="PRO_5006851765" evidence="2">
    <location>
        <begin position="19"/>
        <end position="212"/>
    </location>
</feature>
<feature type="region of interest" description="Disordered" evidence="1">
    <location>
        <begin position="31"/>
        <end position="72"/>
    </location>
</feature>
<dbReference type="KEGG" id="por:APT59_20470"/>
<accession>A0A0U4P690</accession>
<dbReference type="InterPro" id="IPR025392">
    <property type="entry name" value="DUF4124"/>
</dbReference>
<dbReference type="Proteomes" id="UP000064137">
    <property type="component" value="Chromosome"/>
</dbReference>
<gene>
    <name evidence="4" type="ORF">APT59_20470</name>
</gene>
<evidence type="ECO:0000313" key="4">
    <source>
        <dbReference type="EMBL" id="ALZ86465.1"/>
    </source>
</evidence>
<evidence type="ECO:0000313" key="5">
    <source>
        <dbReference type="Proteomes" id="UP000064137"/>
    </source>
</evidence>
<feature type="region of interest" description="Disordered" evidence="1">
    <location>
        <begin position="172"/>
        <end position="212"/>
    </location>
</feature>
<reference evidence="4 5" key="1">
    <citation type="submission" date="2016-01" db="EMBL/GenBank/DDBJ databases">
        <title>Annotation of Pseudomonas oryzihabitans USDA-ARS-USMARC-56511.</title>
        <authorList>
            <person name="Harhay G.P."/>
            <person name="Harhay D.M."/>
            <person name="Smith T.P.L."/>
            <person name="Bono J.L."/>
            <person name="Heaton M.P."/>
            <person name="Clawson M.L."/>
            <person name="Chitko-Mckown C.G."/>
            <person name="Capik S.F."/>
            <person name="DeDonder K.D."/>
            <person name="Apley M.D."/>
            <person name="Lubbers B.V."/>
            <person name="White B.J."/>
            <person name="Larson R.L."/>
        </authorList>
    </citation>
    <scope>NUCLEOTIDE SEQUENCE [LARGE SCALE GENOMIC DNA]</scope>
    <source>
        <strain evidence="4 5">USDA-ARS-USMARC-56511</strain>
    </source>
</reference>
<dbReference type="EMBL" id="CP013987">
    <property type="protein sequence ID" value="ALZ86465.1"/>
    <property type="molecule type" value="Genomic_DNA"/>
</dbReference>
<proteinExistence type="predicted"/>
<dbReference type="Pfam" id="PF13511">
    <property type="entry name" value="DUF4124"/>
    <property type="match status" value="1"/>
</dbReference>
<feature type="compositionally biased region" description="Polar residues" evidence="1">
    <location>
        <begin position="46"/>
        <end position="66"/>
    </location>
</feature>
<organism evidence="4 5">
    <name type="scientific">Pseudomonas oryzihabitans</name>
    <dbReference type="NCBI Taxonomy" id="47885"/>
    <lineage>
        <taxon>Bacteria</taxon>
        <taxon>Pseudomonadati</taxon>
        <taxon>Pseudomonadota</taxon>
        <taxon>Gammaproteobacteria</taxon>
        <taxon>Pseudomonadales</taxon>
        <taxon>Pseudomonadaceae</taxon>
        <taxon>Pseudomonas</taxon>
    </lineage>
</organism>
<evidence type="ECO:0000259" key="3">
    <source>
        <dbReference type="Pfam" id="PF13511"/>
    </source>
</evidence>
<dbReference type="RefSeq" id="WP_059316523.1">
    <property type="nucleotide sequence ID" value="NZ_CP013987.1"/>
</dbReference>
<keyword evidence="2" id="KW-0732">Signal</keyword>